<evidence type="ECO:0000313" key="1">
    <source>
        <dbReference type="EMBL" id="KAH1181587.1"/>
    </source>
</evidence>
<organism evidence="1 2">
    <name type="scientific">Mauremys mutica</name>
    <name type="common">yellowpond turtle</name>
    <dbReference type="NCBI Taxonomy" id="74926"/>
    <lineage>
        <taxon>Eukaryota</taxon>
        <taxon>Metazoa</taxon>
        <taxon>Chordata</taxon>
        <taxon>Craniata</taxon>
        <taxon>Vertebrata</taxon>
        <taxon>Euteleostomi</taxon>
        <taxon>Archelosauria</taxon>
        <taxon>Testudinata</taxon>
        <taxon>Testudines</taxon>
        <taxon>Cryptodira</taxon>
        <taxon>Durocryptodira</taxon>
        <taxon>Testudinoidea</taxon>
        <taxon>Geoemydidae</taxon>
        <taxon>Geoemydinae</taxon>
        <taxon>Mauremys</taxon>
    </lineage>
</organism>
<keyword evidence="2" id="KW-1185">Reference proteome</keyword>
<dbReference type="EMBL" id="JAHDVG010000468">
    <property type="protein sequence ID" value="KAH1181587.1"/>
    <property type="molecule type" value="Genomic_DNA"/>
</dbReference>
<evidence type="ECO:0000313" key="2">
    <source>
        <dbReference type="Proteomes" id="UP000827986"/>
    </source>
</evidence>
<proteinExistence type="predicted"/>
<dbReference type="Proteomes" id="UP000827986">
    <property type="component" value="Unassembled WGS sequence"/>
</dbReference>
<gene>
    <name evidence="1" type="ORF">KIL84_005313</name>
</gene>
<name>A0A9D4AYT8_9SAUR</name>
<sequence>MGIVAVLVKGSILDTNLIKWRIGPWFLGTDQQRFIMRMLFLQKNKTKQTAHKSVYHPHHLILPTVSLRSHQDITKHSCSGTKCEHAALAEVASFLQIDYKRKVYSFRCCAEPFYASSYSAHSVLTGCAFMS</sequence>
<protein>
    <submittedName>
        <fullName evidence="1">Uncharacterized protein</fullName>
    </submittedName>
</protein>
<dbReference type="AlphaFoldDB" id="A0A9D4AYT8"/>
<reference evidence="1" key="1">
    <citation type="submission" date="2021-09" db="EMBL/GenBank/DDBJ databases">
        <title>The genome of Mauremys mutica provides insights into the evolution of semi-aquatic lifestyle.</title>
        <authorList>
            <person name="Gong S."/>
            <person name="Gao Y."/>
        </authorList>
    </citation>
    <scope>NUCLEOTIDE SEQUENCE</scope>
    <source>
        <strain evidence="1">MM-2020</strain>
        <tissue evidence="1">Muscle</tissue>
    </source>
</reference>
<comment type="caution">
    <text evidence="1">The sequence shown here is derived from an EMBL/GenBank/DDBJ whole genome shotgun (WGS) entry which is preliminary data.</text>
</comment>
<accession>A0A9D4AYT8</accession>